<accession>A0A8W4FPN3</accession>
<sequence>MLISLIIREIQIKTTMRYHLTPVRMAIINKSTNNNAGGGIEKRDLSCTIGGNVNWYNHYGDQLRNLYIELPYDPEIPILGIYLDKTFLEEDTYTCIFTAALFTIAKPWKQP</sequence>
<reference evidence="1" key="1">
    <citation type="journal article" date="2020" name="Gigascience">
        <title>An improved pig reference genome sequence to enable pig genetics and genomics research.</title>
        <authorList>
            <person name="Warr A."/>
            <person name="Affara N."/>
            <person name="Aken B."/>
            <person name="Beiki H."/>
            <person name="Bickhart D.M."/>
            <person name="Billis K."/>
            <person name="Chow W."/>
            <person name="Eory L."/>
            <person name="Finlayson H.A."/>
            <person name="Flicek P."/>
            <person name="Giron C.G."/>
            <person name="Griffin D.K."/>
            <person name="Hall R."/>
            <person name="Hannum G."/>
            <person name="Hourlier T."/>
            <person name="Howe K."/>
            <person name="Hume D.A."/>
            <person name="Izuogu O."/>
            <person name="Kim K."/>
            <person name="Koren S."/>
            <person name="Liu H."/>
            <person name="Manchanda N."/>
            <person name="Martin F.J."/>
            <person name="Nonneman D.J."/>
            <person name="O'Connor R.E."/>
            <person name="Phillippy A.M."/>
            <person name="Rohrer G.A."/>
            <person name="Rosen B.D."/>
            <person name="Rund L.A."/>
            <person name="Sargent C.A."/>
            <person name="Schook L.B."/>
            <person name="Schroeder S.G."/>
            <person name="Schwartz A.S."/>
            <person name="Skinner B.M."/>
            <person name="Talbot R."/>
            <person name="Tseng E."/>
            <person name="Tuggle C.K."/>
            <person name="Watson M."/>
            <person name="Smith T.P.L."/>
            <person name="Archibald A.L."/>
        </authorList>
    </citation>
    <scope>NUCLEOTIDE SEQUENCE [LARGE SCALE GENOMIC DNA]</scope>
    <source>
        <strain evidence="1">Duroc</strain>
    </source>
</reference>
<keyword evidence="2" id="KW-1185">Reference proteome</keyword>
<reference evidence="1" key="3">
    <citation type="submission" date="2025-09" db="UniProtKB">
        <authorList>
            <consortium name="Ensembl"/>
        </authorList>
    </citation>
    <scope>IDENTIFICATION</scope>
</reference>
<evidence type="ECO:0000313" key="2">
    <source>
        <dbReference type="Proteomes" id="UP000008227"/>
    </source>
</evidence>
<evidence type="ECO:0000313" key="1">
    <source>
        <dbReference type="Ensembl" id="ENSSSCP00000081337.1"/>
    </source>
</evidence>
<organism evidence="1 2">
    <name type="scientific">Sus scrofa</name>
    <name type="common">Pig</name>
    <dbReference type="NCBI Taxonomy" id="9823"/>
    <lineage>
        <taxon>Eukaryota</taxon>
        <taxon>Metazoa</taxon>
        <taxon>Chordata</taxon>
        <taxon>Craniata</taxon>
        <taxon>Vertebrata</taxon>
        <taxon>Euteleostomi</taxon>
        <taxon>Mammalia</taxon>
        <taxon>Eutheria</taxon>
        <taxon>Laurasiatheria</taxon>
        <taxon>Artiodactyla</taxon>
        <taxon>Suina</taxon>
        <taxon>Suidae</taxon>
        <taxon>Sus</taxon>
    </lineage>
</organism>
<reference evidence="1" key="2">
    <citation type="submission" date="2025-08" db="UniProtKB">
        <authorList>
            <consortium name="Ensembl"/>
        </authorList>
    </citation>
    <scope>IDENTIFICATION</scope>
</reference>
<dbReference type="Ensembl" id="ENSSSCT00000080134.1">
    <property type="protein sequence ID" value="ENSSSCP00000081337.1"/>
    <property type="gene ID" value="ENSSSCG00000046703.1"/>
</dbReference>
<dbReference type="AlphaFoldDB" id="A0A8W4FPN3"/>
<name>A0A8W4FPN3_PIG</name>
<protein>
    <submittedName>
        <fullName evidence="1">Uncharacterized protein</fullName>
    </submittedName>
</protein>
<proteinExistence type="predicted"/>
<dbReference type="Proteomes" id="UP000008227">
    <property type="component" value="Chromosome 15"/>
</dbReference>
<dbReference type="GeneTree" id="ENSGT01150000286916"/>